<dbReference type="AlphaFoldDB" id="A0A8B9N2J3"/>
<dbReference type="GO" id="GO:0005113">
    <property type="term" value="F:patched binding"/>
    <property type="evidence" value="ECO:0007669"/>
    <property type="project" value="TreeGrafter"/>
</dbReference>
<dbReference type="PANTHER" id="PTHR20870:SF0">
    <property type="entry name" value="BARDET-BIEDL SYNDROME 1 PROTEIN"/>
    <property type="match status" value="1"/>
</dbReference>
<sequence length="543" mass="56921">MEVWAWFALPGRRRRAARSGVCASLPGAQSPCRRGNEMAAAEESASLWLEAHDDPLAGLRSFPACMALADLHGDGDHKLVVGIPRDAGGPRLTVVRGAGILTSLALPEAPAGLGAFGVTPLGGGGNLGGPGGAPALVVAAGSALYVYRNLRPFYKYSLPPQPPHPLERDLWLQAAQDQIDPLMLKEMLEDLRDKAEVLLTARSLRLLALPPPELAPFVALHKGRPLHRQTVVTCLGALPRGGPEGTPDCPVLGTEDGDVLVLDPEAFTVLCKGWVPSPPAFVVPRGPGDGRCRLALACRDGTLYGLHRTRGRGRVLAALGSRPVGLLAQDGGLLAAAAEGSLQAFTPQGRRLWVLQLPGGVAALAGGALPGRGLGAALLALETRELRLYRGRTLLCVLRTQDVVTGLCFGRYGREENTLIMTTRGGALSIRMLRRRAELGGTPGCPPPAPSPRLPLPPRTRLFVDRALREREDAPRMHGRFQRELGGLRLGAARGLARALGGGAAPAGGAPPITLTASVSREGTQNLGSLGGDGTPRCLGPYL</sequence>
<evidence type="ECO:0000256" key="1">
    <source>
        <dbReference type="SAM" id="MobiDB-lite"/>
    </source>
</evidence>
<dbReference type="InterPro" id="IPR032728">
    <property type="entry name" value="BBS1_N"/>
</dbReference>
<dbReference type="GO" id="GO:1905515">
    <property type="term" value="P:non-motile cilium assembly"/>
    <property type="evidence" value="ECO:0007669"/>
    <property type="project" value="InterPro"/>
</dbReference>
<dbReference type="GO" id="GO:0061512">
    <property type="term" value="P:protein localization to cilium"/>
    <property type="evidence" value="ECO:0007669"/>
    <property type="project" value="TreeGrafter"/>
</dbReference>
<proteinExistence type="predicted"/>
<dbReference type="GO" id="GO:0005119">
    <property type="term" value="F:smoothened binding"/>
    <property type="evidence" value="ECO:0007669"/>
    <property type="project" value="TreeGrafter"/>
</dbReference>
<dbReference type="GO" id="GO:0005930">
    <property type="term" value="C:axoneme"/>
    <property type="evidence" value="ECO:0007669"/>
    <property type="project" value="TreeGrafter"/>
</dbReference>
<dbReference type="InterPro" id="IPR028784">
    <property type="entry name" value="BBS1"/>
</dbReference>
<keyword evidence="4" id="KW-1185">Reference proteome</keyword>
<dbReference type="PANTHER" id="PTHR20870">
    <property type="entry name" value="BARDET-BIEDL SYNDROME 1 PROTEIN"/>
    <property type="match status" value="1"/>
</dbReference>
<feature type="region of interest" description="Disordered" evidence="1">
    <location>
        <begin position="524"/>
        <end position="543"/>
    </location>
</feature>
<accession>A0A8B9N2J3</accession>
<dbReference type="Proteomes" id="UP000694541">
    <property type="component" value="Unplaced"/>
</dbReference>
<evidence type="ECO:0000259" key="2">
    <source>
        <dbReference type="Pfam" id="PF14779"/>
    </source>
</evidence>
<feature type="domain" description="Bardet-Biedl syndrome 1 N-terminal" evidence="2">
    <location>
        <begin position="48"/>
        <end position="306"/>
    </location>
</feature>
<reference evidence="3" key="1">
    <citation type="submission" date="2025-08" db="UniProtKB">
        <authorList>
            <consortium name="Ensembl"/>
        </authorList>
    </citation>
    <scope>IDENTIFICATION</scope>
</reference>
<reference evidence="3" key="2">
    <citation type="submission" date="2025-09" db="UniProtKB">
        <authorList>
            <consortium name="Ensembl"/>
        </authorList>
    </citation>
    <scope>IDENTIFICATION</scope>
</reference>
<dbReference type="GO" id="GO:0034464">
    <property type="term" value="C:BBSome"/>
    <property type="evidence" value="ECO:0007669"/>
    <property type="project" value="InterPro"/>
</dbReference>
<dbReference type="Ensembl" id="ENSANIT00000016724.1">
    <property type="protein sequence ID" value="ENSANIP00000016167.1"/>
    <property type="gene ID" value="ENSANIG00000010990.1"/>
</dbReference>
<evidence type="ECO:0000313" key="4">
    <source>
        <dbReference type="Proteomes" id="UP000694541"/>
    </source>
</evidence>
<name>A0A8B9N2J3_9AVES</name>
<protein>
    <recommendedName>
        <fullName evidence="2">Bardet-Biedl syndrome 1 N-terminal domain-containing protein</fullName>
    </recommendedName>
</protein>
<dbReference type="Pfam" id="PF14779">
    <property type="entry name" value="BBS1"/>
    <property type="match status" value="1"/>
</dbReference>
<dbReference type="GO" id="GO:0005813">
    <property type="term" value="C:centrosome"/>
    <property type="evidence" value="ECO:0007669"/>
    <property type="project" value="TreeGrafter"/>
</dbReference>
<dbReference type="SUPFAM" id="SSF63829">
    <property type="entry name" value="Calcium-dependent phosphotriesterase"/>
    <property type="match status" value="1"/>
</dbReference>
<evidence type="ECO:0000313" key="3">
    <source>
        <dbReference type="Ensembl" id="ENSANIP00000016167.1"/>
    </source>
</evidence>
<organism evidence="3 4">
    <name type="scientific">Accipiter nisus</name>
    <name type="common">Eurasian sparrowhawk</name>
    <dbReference type="NCBI Taxonomy" id="211598"/>
    <lineage>
        <taxon>Eukaryota</taxon>
        <taxon>Metazoa</taxon>
        <taxon>Chordata</taxon>
        <taxon>Craniata</taxon>
        <taxon>Vertebrata</taxon>
        <taxon>Euteleostomi</taxon>
        <taxon>Archelosauria</taxon>
        <taxon>Archosauria</taxon>
        <taxon>Dinosauria</taxon>
        <taxon>Saurischia</taxon>
        <taxon>Theropoda</taxon>
        <taxon>Coelurosauria</taxon>
        <taxon>Aves</taxon>
        <taxon>Neognathae</taxon>
        <taxon>Neoaves</taxon>
        <taxon>Telluraves</taxon>
        <taxon>Accipitrimorphae</taxon>
        <taxon>Accipitriformes</taxon>
        <taxon>Accipitridae</taxon>
        <taxon>Accipitrinae</taxon>
        <taxon>Accipiter</taxon>
    </lineage>
</organism>